<gene>
    <name evidence="2" type="ORF">SLS58_006788</name>
</gene>
<dbReference type="Proteomes" id="UP001521184">
    <property type="component" value="Unassembled WGS sequence"/>
</dbReference>
<proteinExistence type="predicted"/>
<dbReference type="Gene3D" id="3.40.50.300">
    <property type="entry name" value="P-loop containing nucleotide triphosphate hydrolases"/>
    <property type="match status" value="1"/>
</dbReference>
<dbReference type="Gene3D" id="3.40.50.2020">
    <property type="match status" value="1"/>
</dbReference>
<dbReference type="InterPro" id="IPR050582">
    <property type="entry name" value="HAD-like_SerB"/>
</dbReference>
<dbReference type="EMBL" id="JAKEKT020000048">
    <property type="protein sequence ID" value="KAL1640593.1"/>
    <property type="molecule type" value="Genomic_DNA"/>
</dbReference>
<evidence type="ECO:0000313" key="2">
    <source>
        <dbReference type="EMBL" id="KAL1640593.1"/>
    </source>
</evidence>
<dbReference type="InterPro" id="IPR027417">
    <property type="entry name" value="P-loop_NTPase"/>
</dbReference>
<dbReference type="Pfam" id="PF14681">
    <property type="entry name" value="UPRTase"/>
    <property type="match status" value="1"/>
</dbReference>
<dbReference type="InterPro" id="IPR023214">
    <property type="entry name" value="HAD_sf"/>
</dbReference>
<dbReference type="Pfam" id="PF12710">
    <property type="entry name" value="HAD"/>
    <property type="match status" value="1"/>
</dbReference>
<evidence type="ECO:0000313" key="3">
    <source>
        <dbReference type="Proteomes" id="UP001521184"/>
    </source>
</evidence>
<evidence type="ECO:0000259" key="1">
    <source>
        <dbReference type="Pfam" id="PF14681"/>
    </source>
</evidence>
<reference evidence="2 3" key="1">
    <citation type="journal article" date="2023" name="Plant Dis.">
        <title>First Report of Diplodia intermedia Causing Canker and Dieback Diseases on Apple Trees in Canada.</title>
        <authorList>
            <person name="Ellouze W."/>
            <person name="Ilyukhin E."/>
            <person name="Sulman M."/>
            <person name="Ali S."/>
        </authorList>
    </citation>
    <scope>NUCLEOTIDE SEQUENCE [LARGE SCALE GENOMIC DNA]</scope>
    <source>
        <strain evidence="2 3">M45-28</strain>
    </source>
</reference>
<comment type="caution">
    <text evidence="2">The sequence shown here is derived from an EMBL/GenBank/DDBJ whole genome shotgun (WGS) entry which is preliminary data.</text>
</comment>
<keyword evidence="3" id="KW-1185">Reference proteome</keyword>
<dbReference type="SUPFAM" id="SSF52540">
    <property type="entry name" value="P-loop containing nucleoside triphosphate hydrolases"/>
    <property type="match status" value="1"/>
</dbReference>
<dbReference type="InterPro" id="IPR036412">
    <property type="entry name" value="HAD-like_sf"/>
</dbReference>
<dbReference type="CDD" id="cd06223">
    <property type="entry name" value="PRTases_typeI"/>
    <property type="match status" value="1"/>
</dbReference>
<dbReference type="SUPFAM" id="SSF56784">
    <property type="entry name" value="HAD-like"/>
    <property type="match status" value="1"/>
</dbReference>
<dbReference type="Gene3D" id="3.40.50.1000">
    <property type="entry name" value="HAD superfamily/HAD-like"/>
    <property type="match status" value="1"/>
</dbReference>
<accession>A0ABR3TM38</accession>
<name>A0ABR3TM38_9PEZI</name>
<organism evidence="2 3">
    <name type="scientific">Diplodia intermedia</name>
    <dbReference type="NCBI Taxonomy" id="856260"/>
    <lineage>
        <taxon>Eukaryota</taxon>
        <taxon>Fungi</taxon>
        <taxon>Dikarya</taxon>
        <taxon>Ascomycota</taxon>
        <taxon>Pezizomycotina</taxon>
        <taxon>Dothideomycetes</taxon>
        <taxon>Dothideomycetes incertae sedis</taxon>
        <taxon>Botryosphaeriales</taxon>
        <taxon>Botryosphaeriaceae</taxon>
        <taxon>Diplodia</taxon>
    </lineage>
</organism>
<feature type="domain" description="Phosphoribosyltransferase" evidence="1">
    <location>
        <begin position="493"/>
        <end position="690"/>
    </location>
</feature>
<sequence>MSHHADNISGTNPISSWDQPLIVVQGPSASGKPKVIGIYGLPASGKTFMLNKIKQELGEGDFLFFEGSGMIGCLVQGGLEAFHELPNPRKKEYRQLAIDTIGKACTASDRTGIVTGHLMFWPEEEKEGNMVCTPNDLAVYTHILYLDVPVEVIEQRHQADATRTRPAATTAHLAKWKQTEKDQLRRLCRSHGILFACLNPSLSNKVPALIRDFRGHTEQYNLSRAENRLDEIMALQKDQLETILVIDADRTLAAEDTGELYWSNAVSESGPFNGENYPLKSLFSSPMGYSYDAFRQATLLHEEGCDDETFEARCQQVASKVTIYPEMVSLLKLAAEHEHVGVVVVSCGLRRVWELVLEREGLSGTVKLIAGGRIADGFVVTAAVKAAMVARLQDFHRKYVWAFGDSPLDLEMMKKANQAVVVVGDENTRSKSMENALCVAIHQGDLRARQILLPCSVSPRLDAKTMPVAQFTEADLIGSILRRRRGFPIFLATDKNAAKLLATPMRDSAVAGPALRKAHGRAGAYLATEYLTSVIGVEECQISHVQGHSTTGFQLLHEPKTTIVAAMRAGEPMASGVNKMFPRAMFVHASGPESITSKYLQGQVQVLLVDSVINSGATILDFVEAIRKITPGIRIVVVAGTVQAQCISPNNPFYKKLAQYGDISLVALRSSETKFTGSGGTDTGNRLFNTTHLL</sequence>
<protein>
    <recommendedName>
        <fullName evidence="1">Phosphoribosyltransferase domain-containing protein</fullName>
    </recommendedName>
</protein>
<dbReference type="PANTHER" id="PTHR43344:SF20">
    <property type="entry name" value="URACIL PHOSPHORIBOSYLTRANSFERASE"/>
    <property type="match status" value="1"/>
</dbReference>
<dbReference type="SUPFAM" id="SSF53271">
    <property type="entry name" value="PRTase-like"/>
    <property type="match status" value="1"/>
</dbReference>
<dbReference type="InterPro" id="IPR000836">
    <property type="entry name" value="PRTase_dom"/>
</dbReference>
<dbReference type="PANTHER" id="PTHR43344">
    <property type="entry name" value="PHOSPHOSERINE PHOSPHATASE"/>
    <property type="match status" value="1"/>
</dbReference>
<dbReference type="InterPro" id="IPR029057">
    <property type="entry name" value="PRTase-like"/>
</dbReference>
<dbReference type="Pfam" id="PF13207">
    <property type="entry name" value="AAA_17"/>
    <property type="match status" value="1"/>
</dbReference>